<sequence>MYNAYQEKLNEPENWIERSDLRTFVKLDGYVKKFNDYIQELESLDNSYEFMQGTAETNMTFHKVRVYNYINEKELNKRREKRRKGA</sequence>
<name>A0A8S5MGE6_9CAUD</name>
<reference evidence="1" key="1">
    <citation type="journal article" date="2021" name="Proc. Natl. Acad. Sci. U.S.A.">
        <title>A Catalog of Tens of Thousands of Viruses from Human Metagenomes Reveals Hidden Associations with Chronic Diseases.</title>
        <authorList>
            <person name="Tisza M.J."/>
            <person name="Buck C.B."/>
        </authorList>
    </citation>
    <scope>NUCLEOTIDE SEQUENCE</scope>
    <source>
        <strain evidence="1">CtHl62</strain>
    </source>
</reference>
<dbReference type="EMBL" id="BK014899">
    <property type="protein sequence ID" value="DAD81326.1"/>
    <property type="molecule type" value="Genomic_DNA"/>
</dbReference>
<organism evidence="1">
    <name type="scientific">Siphoviridae sp. ctHl62</name>
    <dbReference type="NCBI Taxonomy" id="2826235"/>
    <lineage>
        <taxon>Viruses</taxon>
        <taxon>Duplodnaviria</taxon>
        <taxon>Heunggongvirae</taxon>
        <taxon>Uroviricota</taxon>
        <taxon>Caudoviricetes</taxon>
    </lineage>
</organism>
<accession>A0A8S5MGE6</accession>
<proteinExistence type="predicted"/>
<protein>
    <submittedName>
        <fullName evidence="1">Uncharacterized protein</fullName>
    </submittedName>
</protein>
<evidence type="ECO:0000313" key="1">
    <source>
        <dbReference type="EMBL" id="DAD81326.1"/>
    </source>
</evidence>